<evidence type="ECO:0000256" key="2">
    <source>
        <dbReference type="HAMAP-Rule" id="MF_00163"/>
    </source>
</evidence>
<feature type="binding site" evidence="2">
    <location>
        <position position="215"/>
    </location>
    <ligand>
        <name>Fe cation</name>
        <dbReference type="ChEBI" id="CHEBI:24875"/>
    </ligand>
</feature>
<name>A0ABW2SXB7_9ACTN</name>
<accession>A0ABW2SXB7</accession>
<keyword evidence="2" id="KW-0408">Iron</keyword>
<dbReference type="Gene3D" id="3.90.45.10">
    <property type="entry name" value="Peptide deformylase"/>
    <property type="match status" value="1"/>
</dbReference>
<feature type="binding site" evidence="2">
    <location>
        <position position="169"/>
    </location>
    <ligand>
        <name>Fe cation</name>
        <dbReference type="ChEBI" id="CHEBI:24875"/>
    </ligand>
</feature>
<evidence type="ECO:0000313" key="4">
    <source>
        <dbReference type="Proteomes" id="UP001596514"/>
    </source>
</evidence>
<keyword evidence="2" id="KW-0648">Protein biosynthesis</keyword>
<dbReference type="Proteomes" id="UP001596514">
    <property type="component" value="Unassembled WGS sequence"/>
</dbReference>
<keyword evidence="4" id="KW-1185">Reference proteome</keyword>
<dbReference type="Pfam" id="PF01327">
    <property type="entry name" value="Pep_deformylase"/>
    <property type="match status" value="1"/>
</dbReference>
<comment type="caution">
    <text evidence="3">The sequence shown here is derived from an EMBL/GenBank/DDBJ whole genome shotgun (WGS) entry which is preliminary data.</text>
</comment>
<dbReference type="HAMAP" id="MF_00163">
    <property type="entry name" value="Pep_deformylase"/>
    <property type="match status" value="1"/>
</dbReference>
<dbReference type="SUPFAM" id="SSF56420">
    <property type="entry name" value="Peptide deformylase"/>
    <property type="match status" value="1"/>
</dbReference>
<sequence>MWGTETSTTAEAVPLHDPITRTQRADETLFAWGTADPPMGARYRLEWRFRARPGETDAAPSLRTSSDRMKAAGIVQAGDAILAAVAEPFDLPEQAEAASEVIDALFAALQRVREHHVFGKGMGLAAPQVGIGRAAAIVIPPDPDADPVVLLNPRITDACAETDEQYEGCLSFFDVRGMAPRPLTLEVEHTTLDGQRKITAFPYGLARLVAHEIDHLAGRLYTSRMRKGVTPIPVEEYRGIGQPWRRP</sequence>
<dbReference type="EC" id="3.5.1.88" evidence="2"/>
<comment type="catalytic activity">
    <reaction evidence="2">
        <text>N-terminal N-formyl-L-methionyl-[peptide] + H2O = N-terminal L-methionyl-[peptide] + formate</text>
        <dbReference type="Rhea" id="RHEA:24420"/>
        <dbReference type="Rhea" id="RHEA-COMP:10639"/>
        <dbReference type="Rhea" id="RHEA-COMP:10640"/>
        <dbReference type="ChEBI" id="CHEBI:15377"/>
        <dbReference type="ChEBI" id="CHEBI:15740"/>
        <dbReference type="ChEBI" id="CHEBI:49298"/>
        <dbReference type="ChEBI" id="CHEBI:64731"/>
        <dbReference type="EC" id="3.5.1.88"/>
    </reaction>
</comment>
<dbReference type="InterPro" id="IPR036821">
    <property type="entry name" value="Peptide_deformylase_sf"/>
</dbReference>
<organism evidence="3 4">
    <name type="scientific">Streptosporangium amethystogenes subsp. fukuiense</name>
    <dbReference type="NCBI Taxonomy" id="698418"/>
    <lineage>
        <taxon>Bacteria</taxon>
        <taxon>Bacillati</taxon>
        <taxon>Actinomycetota</taxon>
        <taxon>Actinomycetes</taxon>
        <taxon>Streptosporangiales</taxon>
        <taxon>Streptosporangiaceae</taxon>
        <taxon>Streptosporangium</taxon>
    </lineage>
</organism>
<comment type="similarity">
    <text evidence="1 2">Belongs to the polypeptide deformylase family.</text>
</comment>
<evidence type="ECO:0000256" key="1">
    <source>
        <dbReference type="ARBA" id="ARBA00010759"/>
    </source>
</evidence>
<comment type="function">
    <text evidence="2">Removes the formyl group from the N-terminal Met of newly synthesized proteins. Requires at least a dipeptide for an efficient rate of reaction. N-terminal L-methionine is a prerequisite for activity but the enzyme has broad specificity at other positions.</text>
</comment>
<dbReference type="RefSeq" id="WP_343978173.1">
    <property type="nucleotide sequence ID" value="NZ_BAAAGK010000161.1"/>
</dbReference>
<dbReference type="EMBL" id="JBHTEE010000001">
    <property type="protein sequence ID" value="MFC7600955.1"/>
    <property type="molecule type" value="Genomic_DNA"/>
</dbReference>
<feature type="binding site" evidence="2">
    <location>
        <position position="211"/>
    </location>
    <ligand>
        <name>Fe cation</name>
        <dbReference type="ChEBI" id="CHEBI:24875"/>
    </ligand>
</feature>
<gene>
    <name evidence="2" type="primary">def</name>
    <name evidence="3" type="ORF">ACFQVD_12695</name>
</gene>
<dbReference type="PRINTS" id="PR01576">
    <property type="entry name" value="PDEFORMYLASE"/>
</dbReference>
<dbReference type="InterPro" id="IPR023635">
    <property type="entry name" value="Peptide_deformylase"/>
</dbReference>
<dbReference type="PANTHER" id="PTHR10458">
    <property type="entry name" value="PEPTIDE DEFORMYLASE"/>
    <property type="match status" value="1"/>
</dbReference>
<keyword evidence="2" id="KW-0378">Hydrolase</keyword>
<feature type="active site" evidence="2">
    <location>
        <position position="212"/>
    </location>
</feature>
<evidence type="ECO:0000313" key="3">
    <source>
        <dbReference type="EMBL" id="MFC7600955.1"/>
    </source>
</evidence>
<keyword evidence="2" id="KW-0479">Metal-binding</keyword>
<dbReference type="PANTHER" id="PTHR10458:SF22">
    <property type="entry name" value="PEPTIDE DEFORMYLASE"/>
    <property type="match status" value="1"/>
</dbReference>
<reference evidence="4" key="1">
    <citation type="journal article" date="2019" name="Int. J. Syst. Evol. Microbiol.">
        <title>The Global Catalogue of Microorganisms (GCM) 10K type strain sequencing project: providing services to taxonomists for standard genome sequencing and annotation.</title>
        <authorList>
            <consortium name="The Broad Institute Genomics Platform"/>
            <consortium name="The Broad Institute Genome Sequencing Center for Infectious Disease"/>
            <person name="Wu L."/>
            <person name="Ma J."/>
        </authorList>
    </citation>
    <scope>NUCLEOTIDE SEQUENCE [LARGE SCALE GENOMIC DNA]</scope>
    <source>
        <strain evidence="4">JCM 10083</strain>
    </source>
</reference>
<protein>
    <recommendedName>
        <fullName evidence="2">Peptide deformylase</fullName>
        <shortName evidence="2">PDF</shortName>
        <ecNumber evidence="2">3.5.1.88</ecNumber>
    </recommendedName>
    <alternativeName>
        <fullName evidence="2">Polypeptide deformylase</fullName>
    </alternativeName>
</protein>
<proteinExistence type="inferred from homology"/>
<comment type="cofactor">
    <cofactor evidence="2">
        <name>Fe(2+)</name>
        <dbReference type="ChEBI" id="CHEBI:29033"/>
    </cofactor>
    <text evidence="2">Binds 1 Fe(2+) ion.</text>
</comment>